<sequence>MNLQHSADRRVYVEQVADPRDAPGCAACAGRGSGRQQTHTWAGVTDLGPDQATPAQIAESSRGH</sequence>
<evidence type="ECO:0000313" key="3">
    <source>
        <dbReference type="Proteomes" id="UP000287547"/>
    </source>
</evidence>
<comment type="caution">
    <text evidence="2">The sequence shown here is derived from an EMBL/GenBank/DDBJ whole genome shotgun (WGS) entry which is preliminary data.</text>
</comment>
<evidence type="ECO:0000256" key="1">
    <source>
        <dbReference type="SAM" id="MobiDB-lite"/>
    </source>
</evidence>
<feature type="region of interest" description="Disordered" evidence="1">
    <location>
        <begin position="28"/>
        <end position="64"/>
    </location>
</feature>
<protein>
    <submittedName>
        <fullName evidence="2">Uncharacterized protein</fullName>
    </submittedName>
</protein>
<dbReference type="EMBL" id="QHKI01000032">
    <property type="protein sequence ID" value="RSM79495.1"/>
    <property type="molecule type" value="Genomic_DNA"/>
</dbReference>
<dbReference type="AlphaFoldDB" id="A0A428Z2F3"/>
<proteinExistence type="predicted"/>
<evidence type="ECO:0000313" key="2">
    <source>
        <dbReference type="EMBL" id="RSM79495.1"/>
    </source>
</evidence>
<gene>
    <name evidence="2" type="ORF">DMH04_31435</name>
</gene>
<reference evidence="2 3" key="1">
    <citation type="submission" date="2018-05" db="EMBL/GenBank/DDBJ databases">
        <title>Evolution of GPA BGCs.</title>
        <authorList>
            <person name="Waglechner N."/>
            <person name="Wright G.D."/>
        </authorList>
    </citation>
    <scope>NUCLEOTIDE SEQUENCE [LARGE SCALE GENOMIC DNA]</scope>
    <source>
        <strain evidence="2 3">A82846</strain>
    </source>
</reference>
<name>A0A428Z2F3_KIBAR</name>
<dbReference type="Proteomes" id="UP000287547">
    <property type="component" value="Unassembled WGS sequence"/>
</dbReference>
<accession>A0A428Z2F3</accession>
<organism evidence="2 3">
    <name type="scientific">Kibdelosporangium aridum</name>
    <dbReference type="NCBI Taxonomy" id="2030"/>
    <lineage>
        <taxon>Bacteria</taxon>
        <taxon>Bacillati</taxon>
        <taxon>Actinomycetota</taxon>
        <taxon>Actinomycetes</taxon>
        <taxon>Pseudonocardiales</taxon>
        <taxon>Pseudonocardiaceae</taxon>
        <taxon>Kibdelosporangium</taxon>
    </lineage>
</organism>